<dbReference type="InterPro" id="IPR053175">
    <property type="entry name" value="DHMBA_Reg_Transcription_Factor"/>
</dbReference>
<evidence type="ECO:0000256" key="2">
    <source>
        <dbReference type="ARBA" id="ARBA00023125"/>
    </source>
</evidence>
<keyword evidence="4" id="KW-0539">Nucleus</keyword>
<protein>
    <recommendedName>
        <fullName evidence="5">Zn(2)-C6 fungal-type domain-containing protein</fullName>
    </recommendedName>
</protein>
<evidence type="ECO:0000313" key="7">
    <source>
        <dbReference type="Proteomes" id="UP000054266"/>
    </source>
</evidence>
<dbReference type="Proteomes" id="UP000054266">
    <property type="component" value="Unassembled WGS sequence"/>
</dbReference>
<dbReference type="InterPro" id="IPR001138">
    <property type="entry name" value="Zn2Cys6_DnaBD"/>
</dbReference>
<dbReference type="PANTHER" id="PTHR38791:SF13">
    <property type="entry name" value="ZN(2)-C6 FUNGAL-TYPE DOMAIN-CONTAINING PROTEIN"/>
    <property type="match status" value="1"/>
</dbReference>
<sequence length="589" mass="66574">MVYKGPSRGCHMCRKRRVKCDEKRPQCGNCIKRHQQCPGYRDFFDAVHKDETFVISHRSSPKRQKRTHTLAEEDFDGSLEQCLSDECTDESFDERADSSRSPIPDYAGSSLVLLAQPSRSVAIESIGYFFTNYVNTPRDPSTNIFIEHILPMYLNTPLHSALYEAIHGVAINVTSMWMARRVDSYLAREAYGKAVSRLKTLLEDPVQCKTDETLATVFMLDFYDSLNQRFVKFVDTGTHQQGAVALLKHRGEDNFKTPLSQRLFNAMRSRHISYSLQAGKDIQLDPSLLADETAVLPSAKLDLLNVELANLHILARSGAEALNMSTTEFYKLVLDKALSLEKKLQAWTESLPKSWQPVSVSAADLHPSIREAGLYENMCDVYSSLTVSHVNNAARSSHVGALRLIALCMNGLRDLGVAADPDVEFHVNNRIQFIVDKFCASIPFHLGNRTGMTFPHERKEYPHIPAELRRLASYVDPFGNKVEMTMDDHARAAAAIGGWFIMTPLAGFLKAPALKSPNARPGPLMRKLRPGQLEWIRGQMARIQKIYLFPTDGAQQYHDWMWVLRQPGWGQCKNFPSTISTLNHRLWTV</sequence>
<dbReference type="CDD" id="cd00067">
    <property type="entry name" value="GAL4"/>
    <property type="match status" value="1"/>
</dbReference>
<evidence type="ECO:0000256" key="3">
    <source>
        <dbReference type="ARBA" id="ARBA00023163"/>
    </source>
</evidence>
<keyword evidence="7" id="KW-1185">Reference proteome</keyword>
<dbReference type="Pfam" id="PF00172">
    <property type="entry name" value="Zn_clus"/>
    <property type="match status" value="1"/>
</dbReference>
<dbReference type="SMART" id="SM00066">
    <property type="entry name" value="GAL4"/>
    <property type="match status" value="1"/>
</dbReference>
<accession>A0A0D2D6M2</accession>
<dbReference type="AlphaFoldDB" id="A0A0D2D6M2"/>
<dbReference type="PROSITE" id="PS00463">
    <property type="entry name" value="ZN2_CY6_FUNGAL_1"/>
    <property type="match status" value="1"/>
</dbReference>
<evidence type="ECO:0000256" key="1">
    <source>
        <dbReference type="ARBA" id="ARBA00023015"/>
    </source>
</evidence>
<reference evidence="6 7" key="1">
    <citation type="submission" date="2015-01" db="EMBL/GenBank/DDBJ databases">
        <title>The Genome Sequence of Capronia semiimmersa CBS27337.</title>
        <authorList>
            <consortium name="The Broad Institute Genomics Platform"/>
            <person name="Cuomo C."/>
            <person name="de Hoog S."/>
            <person name="Gorbushina A."/>
            <person name="Stielow B."/>
            <person name="Teixiera M."/>
            <person name="Abouelleil A."/>
            <person name="Chapman S.B."/>
            <person name="Priest M."/>
            <person name="Young S.K."/>
            <person name="Wortman J."/>
            <person name="Nusbaum C."/>
            <person name="Birren B."/>
        </authorList>
    </citation>
    <scope>NUCLEOTIDE SEQUENCE [LARGE SCALE GENOMIC DNA]</scope>
    <source>
        <strain evidence="6 7">CBS 27337</strain>
    </source>
</reference>
<gene>
    <name evidence="6" type="ORF">PV04_01345</name>
</gene>
<dbReference type="PANTHER" id="PTHR38791">
    <property type="entry name" value="ZN(II)2CYS6 TRANSCRIPTION FACTOR (EUROFUNG)-RELATED-RELATED"/>
    <property type="match status" value="1"/>
</dbReference>
<dbReference type="InterPro" id="IPR036864">
    <property type="entry name" value="Zn2-C6_fun-type_DNA-bd_sf"/>
</dbReference>
<feature type="domain" description="Zn(2)-C6 fungal-type" evidence="5">
    <location>
        <begin position="9"/>
        <end position="37"/>
    </location>
</feature>
<dbReference type="EMBL" id="KN846956">
    <property type="protein sequence ID" value="KIW73211.1"/>
    <property type="molecule type" value="Genomic_DNA"/>
</dbReference>
<dbReference type="SUPFAM" id="SSF57701">
    <property type="entry name" value="Zn2/Cys6 DNA-binding domain"/>
    <property type="match status" value="1"/>
</dbReference>
<keyword evidence="1" id="KW-0805">Transcription regulation</keyword>
<dbReference type="GO" id="GO:0003677">
    <property type="term" value="F:DNA binding"/>
    <property type="evidence" value="ECO:0007669"/>
    <property type="project" value="UniProtKB-KW"/>
</dbReference>
<keyword evidence="3" id="KW-0804">Transcription</keyword>
<dbReference type="Gene3D" id="4.10.240.10">
    <property type="entry name" value="Zn(2)-C6 fungal-type DNA-binding domain"/>
    <property type="match status" value="1"/>
</dbReference>
<dbReference type="GO" id="GO:0000981">
    <property type="term" value="F:DNA-binding transcription factor activity, RNA polymerase II-specific"/>
    <property type="evidence" value="ECO:0007669"/>
    <property type="project" value="InterPro"/>
</dbReference>
<evidence type="ECO:0000259" key="5">
    <source>
        <dbReference type="PROSITE" id="PS50048"/>
    </source>
</evidence>
<dbReference type="HOGENOM" id="CLU_013866_3_0_1"/>
<evidence type="ECO:0000313" key="6">
    <source>
        <dbReference type="EMBL" id="KIW73211.1"/>
    </source>
</evidence>
<dbReference type="PROSITE" id="PS50048">
    <property type="entry name" value="ZN2_CY6_FUNGAL_2"/>
    <property type="match status" value="1"/>
</dbReference>
<proteinExistence type="predicted"/>
<evidence type="ECO:0000256" key="4">
    <source>
        <dbReference type="ARBA" id="ARBA00023242"/>
    </source>
</evidence>
<organism evidence="6 7">
    <name type="scientific">Phialophora macrospora</name>
    <dbReference type="NCBI Taxonomy" id="1851006"/>
    <lineage>
        <taxon>Eukaryota</taxon>
        <taxon>Fungi</taxon>
        <taxon>Dikarya</taxon>
        <taxon>Ascomycota</taxon>
        <taxon>Pezizomycotina</taxon>
        <taxon>Eurotiomycetes</taxon>
        <taxon>Chaetothyriomycetidae</taxon>
        <taxon>Chaetothyriales</taxon>
        <taxon>Herpotrichiellaceae</taxon>
        <taxon>Phialophora</taxon>
    </lineage>
</organism>
<dbReference type="GO" id="GO:0008270">
    <property type="term" value="F:zinc ion binding"/>
    <property type="evidence" value="ECO:0007669"/>
    <property type="project" value="InterPro"/>
</dbReference>
<name>A0A0D2D6M2_9EURO</name>
<keyword evidence="2" id="KW-0238">DNA-binding</keyword>